<gene>
    <name evidence="3" type="ORF">FFLO_02076</name>
</gene>
<evidence type="ECO:0000313" key="4">
    <source>
        <dbReference type="Proteomes" id="UP000812966"/>
    </source>
</evidence>
<dbReference type="Proteomes" id="UP000812966">
    <property type="component" value="Unassembled WGS sequence"/>
</dbReference>
<sequence length="466" mass="54218">MTGSVASSLATGRLLRSDRRKSQHAQLHEEIFHQLPDHIPVKRKRPSADDPTFEQDGGQSSKSKTPNDRKKLTPAQKSNNARVRKEARHLKKIQEKETSMAWKDGQAIHLFDLPPEVCAGIFSLEQDLSVKDYMCLSGTCWYLRYPFLDDQLWRSIYKAKYPYEAIADREPITATWLTESSGQRDDGYTTFPFERRYRGTIRKSEACHFDLAIREQAQTRVLRLIGHGQEKPAIESEAIRTQALLNDYNKFSQRQLYSRGELSPSYYKNLKPTNRSQWEEVLTWFASRLPLSRTEAAIFGITGTDLPLKTRIWKYGPWQTFCLRSVNFPCYSKAEAIRYFWLSPEDLETITDMNLKLQSLPTDGVSNVVQSTKKAATQMYLKADIRALYDNRMPAIIESRKALRRTAMGLQDHINAITEKTQSCTECWSRHTKKSPRSHIWWFDFPEHTPEDTRILRRRLRKLGWT</sequence>
<feature type="compositionally biased region" description="Basic and acidic residues" evidence="1">
    <location>
        <begin position="26"/>
        <end position="40"/>
    </location>
</feature>
<feature type="compositionally biased region" description="Polar residues" evidence="1">
    <location>
        <begin position="1"/>
        <end position="10"/>
    </location>
</feature>
<feature type="region of interest" description="Disordered" evidence="1">
    <location>
        <begin position="1"/>
        <end position="88"/>
    </location>
</feature>
<name>A0A8K0JPK5_9TREE</name>
<dbReference type="AlphaFoldDB" id="A0A8K0JPK5"/>
<organism evidence="3 4">
    <name type="scientific">Filobasidium floriforme</name>
    <dbReference type="NCBI Taxonomy" id="5210"/>
    <lineage>
        <taxon>Eukaryota</taxon>
        <taxon>Fungi</taxon>
        <taxon>Dikarya</taxon>
        <taxon>Basidiomycota</taxon>
        <taxon>Agaricomycotina</taxon>
        <taxon>Tremellomycetes</taxon>
        <taxon>Filobasidiales</taxon>
        <taxon>Filobasidiaceae</taxon>
        <taxon>Filobasidium</taxon>
    </lineage>
</organism>
<evidence type="ECO:0000313" key="3">
    <source>
        <dbReference type="EMBL" id="KAG7562497.1"/>
    </source>
</evidence>
<dbReference type="InterPro" id="IPR036047">
    <property type="entry name" value="F-box-like_dom_sf"/>
</dbReference>
<dbReference type="InterPro" id="IPR001810">
    <property type="entry name" value="F-box_dom"/>
</dbReference>
<comment type="caution">
    <text evidence="3">The sequence shown here is derived from an EMBL/GenBank/DDBJ whole genome shotgun (WGS) entry which is preliminary data.</text>
</comment>
<feature type="domain" description="F-box" evidence="2">
    <location>
        <begin position="111"/>
        <end position="157"/>
    </location>
</feature>
<dbReference type="EMBL" id="JABELV010000031">
    <property type="protein sequence ID" value="KAG7562497.1"/>
    <property type="molecule type" value="Genomic_DNA"/>
</dbReference>
<evidence type="ECO:0000256" key="1">
    <source>
        <dbReference type="SAM" id="MobiDB-lite"/>
    </source>
</evidence>
<proteinExistence type="predicted"/>
<accession>A0A8K0JPK5</accession>
<reference evidence="3" key="1">
    <citation type="submission" date="2020-04" db="EMBL/GenBank/DDBJ databases">
        <title>Analysis of mating type loci in Filobasidium floriforme.</title>
        <authorList>
            <person name="Nowrousian M."/>
        </authorList>
    </citation>
    <scope>NUCLEOTIDE SEQUENCE</scope>
    <source>
        <strain evidence="3">CBS 6242</strain>
    </source>
</reference>
<protein>
    <recommendedName>
        <fullName evidence="2">F-box domain-containing protein</fullName>
    </recommendedName>
</protein>
<dbReference type="SUPFAM" id="SSF81383">
    <property type="entry name" value="F-box domain"/>
    <property type="match status" value="1"/>
</dbReference>
<keyword evidence="4" id="KW-1185">Reference proteome</keyword>
<dbReference type="Pfam" id="PF12937">
    <property type="entry name" value="F-box-like"/>
    <property type="match status" value="1"/>
</dbReference>
<evidence type="ECO:0000259" key="2">
    <source>
        <dbReference type="Pfam" id="PF12937"/>
    </source>
</evidence>